<dbReference type="Proteomes" id="UP000076798">
    <property type="component" value="Unassembled WGS sequence"/>
</dbReference>
<organism evidence="1 2">
    <name type="scientific">Sistotremastrum suecicum HHB10207 ss-3</name>
    <dbReference type="NCBI Taxonomy" id="1314776"/>
    <lineage>
        <taxon>Eukaryota</taxon>
        <taxon>Fungi</taxon>
        <taxon>Dikarya</taxon>
        <taxon>Basidiomycota</taxon>
        <taxon>Agaricomycotina</taxon>
        <taxon>Agaricomycetes</taxon>
        <taxon>Sistotremastrales</taxon>
        <taxon>Sistotremastraceae</taxon>
        <taxon>Sistotremastrum</taxon>
    </lineage>
</organism>
<dbReference type="InterPro" id="IPR041078">
    <property type="entry name" value="Plavaka"/>
</dbReference>
<gene>
    <name evidence="1" type="ORF">SISSUDRAFT_995334</name>
</gene>
<proteinExistence type="predicted"/>
<protein>
    <submittedName>
        <fullName evidence="1">Uncharacterized protein</fullName>
    </submittedName>
</protein>
<dbReference type="OrthoDB" id="3208495at2759"/>
<evidence type="ECO:0000313" key="2">
    <source>
        <dbReference type="Proteomes" id="UP000076798"/>
    </source>
</evidence>
<accession>A0A165WKY2</accession>
<evidence type="ECO:0000313" key="1">
    <source>
        <dbReference type="EMBL" id="KZT31281.1"/>
    </source>
</evidence>
<name>A0A165WKY2_9AGAM</name>
<dbReference type="Pfam" id="PF18759">
    <property type="entry name" value="Plavaka"/>
    <property type="match status" value="1"/>
</dbReference>
<sequence>MGRTNTLITEVFQGQHGIPFVPTDLSVPGLSNALHALKDFNPNPEIFPAVDGWKKAPVNIRVPLGFKAHADNPLEANYEVKGLRHRSIVDAVKRILTTDPNAAAFHLYPHKQFHTHPLTGKTERVYGEMYTADAFIEAHEQLQASPKEPGCDLERVVVALQFWSDATVLANFGTAKLWPIYMGIGNQSKYQRNSPLEEATHDVGYIPSIPDDIHDFMNRQRGRPVGSATMTHCRRELFHGTWRVLLDDDFVQAHNHGFVVCFPDGVRRRVYLRVLTYSADYPEKVLIATIRDKGLCPCPRCFVKKKDIGNIGLPEDLRVRNEHLRKAGALYRSRISQSRTAIYSQGKGLTSKAVDDLLKEFSEVPTTNAFLERLGPQGLNVFKMLVVDLLHEFEIGEWKTLLAHLLRILTSISETKVSVLDDRWVSQTYASQHYLEQFPPDFDRFHHLPEILYATSSQMSPR</sequence>
<dbReference type="STRING" id="1314776.A0A165WKY2"/>
<keyword evidence="2" id="KW-1185">Reference proteome</keyword>
<reference evidence="1 2" key="1">
    <citation type="journal article" date="2016" name="Mol. Biol. Evol.">
        <title>Comparative Genomics of Early-Diverging Mushroom-Forming Fungi Provides Insights into the Origins of Lignocellulose Decay Capabilities.</title>
        <authorList>
            <person name="Nagy L.G."/>
            <person name="Riley R."/>
            <person name="Tritt A."/>
            <person name="Adam C."/>
            <person name="Daum C."/>
            <person name="Floudas D."/>
            <person name="Sun H."/>
            <person name="Yadav J.S."/>
            <person name="Pangilinan J."/>
            <person name="Larsson K.H."/>
            <person name="Matsuura K."/>
            <person name="Barry K."/>
            <person name="Labutti K."/>
            <person name="Kuo R."/>
            <person name="Ohm R.A."/>
            <person name="Bhattacharya S.S."/>
            <person name="Shirouzu T."/>
            <person name="Yoshinaga Y."/>
            <person name="Martin F.M."/>
            <person name="Grigoriev I.V."/>
            <person name="Hibbett D.S."/>
        </authorList>
    </citation>
    <scope>NUCLEOTIDE SEQUENCE [LARGE SCALE GENOMIC DNA]</scope>
    <source>
        <strain evidence="1 2">HHB10207 ss-3</strain>
    </source>
</reference>
<dbReference type="EMBL" id="KV428678">
    <property type="protein sequence ID" value="KZT31281.1"/>
    <property type="molecule type" value="Genomic_DNA"/>
</dbReference>
<dbReference type="AlphaFoldDB" id="A0A165WKY2"/>